<dbReference type="NCBIfam" id="TIGR00180">
    <property type="entry name" value="parB_part"/>
    <property type="match status" value="1"/>
</dbReference>
<organism evidence="2">
    <name type="scientific">marine sediment metagenome</name>
    <dbReference type="NCBI Taxonomy" id="412755"/>
    <lineage>
        <taxon>unclassified sequences</taxon>
        <taxon>metagenomes</taxon>
        <taxon>ecological metagenomes</taxon>
    </lineage>
</organism>
<dbReference type="InterPro" id="IPR036086">
    <property type="entry name" value="ParB/Sulfiredoxin_sf"/>
</dbReference>
<dbReference type="InterPro" id="IPR003115">
    <property type="entry name" value="ParB_N"/>
</dbReference>
<reference evidence="2" key="1">
    <citation type="journal article" date="2014" name="Front. Microbiol.">
        <title>High frequency of phylogenetically diverse reductive dehalogenase-homologous genes in deep subseafloor sedimentary metagenomes.</title>
        <authorList>
            <person name="Kawai M."/>
            <person name="Futagami T."/>
            <person name="Toyoda A."/>
            <person name="Takaki Y."/>
            <person name="Nishi S."/>
            <person name="Hori S."/>
            <person name="Arai W."/>
            <person name="Tsubouchi T."/>
            <person name="Morono Y."/>
            <person name="Uchiyama I."/>
            <person name="Ito T."/>
            <person name="Fujiyama A."/>
            <person name="Inagaki F."/>
            <person name="Takami H."/>
        </authorList>
    </citation>
    <scope>NUCLEOTIDE SEQUENCE</scope>
    <source>
        <strain evidence="2">Expedition CK06-06</strain>
    </source>
</reference>
<dbReference type="GO" id="GO:0005694">
    <property type="term" value="C:chromosome"/>
    <property type="evidence" value="ECO:0007669"/>
    <property type="project" value="TreeGrafter"/>
</dbReference>
<evidence type="ECO:0000313" key="2">
    <source>
        <dbReference type="EMBL" id="GAG75486.1"/>
    </source>
</evidence>
<dbReference type="SMART" id="SM00470">
    <property type="entry name" value="ParB"/>
    <property type="match status" value="1"/>
</dbReference>
<dbReference type="InterPro" id="IPR004437">
    <property type="entry name" value="ParB/RepB/Spo0J"/>
</dbReference>
<dbReference type="EMBL" id="BART01015867">
    <property type="protein sequence ID" value="GAG75486.1"/>
    <property type="molecule type" value="Genomic_DNA"/>
</dbReference>
<gene>
    <name evidence="2" type="ORF">S01H4_30696</name>
</gene>
<dbReference type="InterPro" id="IPR050336">
    <property type="entry name" value="Chromosome_partition/occlusion"/>
</dbReference>
<dbReference type="AlphaFoldDB" id="X1BTN7"/>
<dbReference type="GO" id="GO:0003677">
    <property type="term" value="F:DNA binding"/>
    <property type="evidence" value="ECO:0007669"/>
    <property type="project" value="InterPro"/>
</dbReference>
<evidence type="ECO:0000259" key="1">
    <source>
        <dbReference type="SMART" id="SM00470"/>
    </source>
</evidence>
<dbReference type="PANTHER" id="PTHR33375:SF1">
    <property type="entry name" value="CHROMOSOME-PARTITIONING PROTEIN PARB-RELATED"/>
    <property type="match status" value="1"/>
</dbReference>
<dbReference type="PANTHER" id="PTHR33375">
    <property type="entry name" value="CHROMOSOME-PARTITIONING PROTEIN PARB-RELATED"/>
    <property type="match status" value="1"/>
</dbReference>
<protein>
    <recommendedName>
        <fullName evidence="1">ParB-like N-terminal domain-containing protein</fullName>
    </recommendedName>
</protein>
<dbReference type="Gene3D" id="3.90.1530.10">
    <property type="entry name" value="Conserved hypothetical protein from pyrococcus furiosus pfu- 392566-001, ParB domain"/>
    <property type="match status" value="1"/>
</dbReference>
<sequence>MKGEVRDIPIEKLEIDPINIRKDLDLVPEFVESIVDLGVLQMPVVRPRGRYRYGVVIGARRFAAAQSVGLKTLRCDVRKLSDAEAMTLSMSENRHRKDIPVHRWVKLTIQIYNRLSGTRAKRIEKIIEKTKLSGASVRDYLNMGGLSPSLQILLKKPEERSKPEKELVSKIAPVRSEEKALIGENAPKNTQTRGGALPLVSEGTMRVLARDDAFRKWDKKNLNERSELR</sequence>
<comment type="caution">
    <text evidence="2">The sequence shown here is derived from an EMBL/GenBank/DDBJ whole genome shotgun (WGS) entry which is preliminary data.</text>
</comment>
<dbReference type="Pfam" id="PF02195">
    <property type="entry name" value="ParB_N"/>
    <property type="match status" value="1"/>
</dbReference>
<name>X1BTN7_9ZZZZ</name>
<proteinExistence type="predicted"/>
<feature type="non-terminal residue" evidence="2">
    <location>
        <position position="229"/>
    </location>
</feature>
<feature type="domain" description="ParB-like N-terminal" evidence="1">
    <location>
        <begin position="6"/>
        <end position="94"/>
    </location>
</feature>
<dbReference type="SUPFAM" id="SSF110849">
    <property type="entry name" value="ParB/Sulfiredoxin"/>
    <property type="match status" value="1"/>
</dbReference>
<dbReference type="GO" id="GO:0007059">
    <property type="term" value="P:chromosome segregation"/>
    <property type="evidence" value="ECO:0007669"/>
    <property type="project" value="TreeGrafter"/>
</dbReference>
<accession>X1BTN7</accession>